<evidence type="ECO:0000313" key="2">
    <source>
        <dbReference type="Proteomes" id="UP000612456"/>
    </source>
</evidence>
<evidence type="ECO:0000313" key="1">
    <source>
        <dbReference type="EMBL" id="GGD88211.1"/>
    </source>
</evidence>
<protein>
    <submittedName>
        <fullName evidence="1">Uncharacterized protein</fullName>
    </submittedName>
</protein>
<dbReference type="Proteomes" id="UP000612456">
    <property type="component" value="Unassembled WGS sequence"/>
</dbReference>
<name>A0A917E089_9BACL</name>
<accession>A0A917E089</accession>
<dbReference type="AlphaFoldDB" id="A0A917E089"/>
<keyword evidence="2" id="KW-1185">Reference proteome</keyword>
<reference evidence="1" key="1">
    <citation type="journal article" date="2014" name="Int. J. Syst. Evol. Microbiol.">
        <title>Complete genome sequence of Corynebacterium casei LMG S-19264T (=DSM 44701T), isolated from a smear-ripened cheese.</title>
        <authorList>
            <consortium name="US DOE Joint Genome Institute (JGI-PGF)"/>
            <person name="Walter F."/>
            <person name="Albersmeier A."/>
            <person name="Kalinowski J."/>
            <person name="Ruckert C."/>
        </authorList>
    </citation>
    <scope>NUCLEOTIDE SEQUENCE</scope>
    <source>
        <strain evidence="1">CGMCC 1.15178</strain>
    </source>
</reference>
<organism evidence="1 2">
    <name type="scientific">Paenibacillus nasutitermitis</name>
    <dbReference type="NCBI Taxonomy" id="1652958"/>
    <lineage>
        <taxon>Bacteria</taxon>
        <taxon>Bacillati</taxon>
        <taxon>Bacillota</taxon>
        <taxon>Bacilli</taxon>
        <taxon>Bacillales</taxon>
        <taxon>Paenibacillaceae</taxon>
        <taxon>Paenibacillus</taxon>
    </lineage>
</organism>
<dbReference type="EMBL" id="BMHP01000004">
    <property type="protein sequence ID" value="GGD88211.1"/>
    <property type="molecule type" value="Genomic_DNA"/>
</dbReference>
<proteinExistence type="predicted"/>
<reference evidence="1" key="2">
    <citation type="submission" date="2020-09" db="EMBL/GenBank/DDBJ databases">
        <authorList>
            <person name="Sun Q."/>
            <person name="Zhou Y."/>
        </authorList>
    </citation>
    <scope>NUCLEOTIDE SEQUENCE</scope>
    <source>
        <strain evidence="1">CGMCC 1.15178</strain>
    </source>
</reference>
<sequence>MEEWGVRRIMKELLIQLIIREKRKQSSYTPSVVYESLKTSIPCHSPAAKNGDGYYLYL</sequence>
<gene>
    <name evidence="1" type="ORF">GCM10010911_53400</name>
</gene>
<comment type="caution">
    <text evidence="1">The sequence shown here is derived from an EMBL/GenBank/DDBJ whole genome shotgun (WGS) entry which is preliminary data.</text>
</comment>